<sequence>MGLITDRAAKELRSILEDESKKGRKLMVRIFLNGVNEYGPCFSLKLEDNLSDKDIKIIEKGIPLIFENSLKLEIGNLQIDYIDDQCCSGFTIKDVGINGGCGLNCSGCNR</sequence>
<evidence type="ECO:0000313" key="2">
    <source>
        <dbReference type="EMBL" id="RZN65648.1"/>
    </source>
</evidence>
<gene>
    <name evidence="2" type="ORF">EF806_00240</name>
</gene>
<dbReference type="AlphaFoldDB" id="A0A520KU52"/>
<dbReference type="SUPFAM" id="SSF89360">
    <property type="entry name" value="HesB-like domain"/>
    <property type="match status" value="1"/>
</dbReference>
<dbReference type="Gene3D" id="2.60.300.12">
    <property type="entry name" value="HesB-like domain"/>
    <property type="match status" value="1"/>
</dbReference>
<dbReference type="InterPro" id="IPR000361">
    <property type="entry name" value="ATAP_core_dom"/>
</dbReference>
<dbReference type="Pfam" id="PF01521">
    <property type="entry name" value="Fe-S_biosyn"/>
    <property type="match status" value="1"/>
</dbReference>
<name>A0A520KU52_METT2</name>
<dbReference type="EMBL" id="RXIF01000001">
    <property type="protein sequence ID" value="RZN65648.1"/>
    <property type="molecule type" value="Genomic_DNA"/>
</dbReference>
<dbReference type="Proteomes" id="UP000317158">
    <property type="component" value="Unassembled WGS sequence"/>
</dbReference>
<organism evidence="2 3">
    <name type="scientific">Methanoliparum thermophilum</name>
    <dbReference type="NCBI Taxonomy" id="2491083"/>
    <lineage>
        <taxon>Archaea</taxon>
        <taxon>Methanobacteriati</taxon>
        <taxon>Methanobacteriota</taxon>
        <taxon>Candidatus Methanoliparia</taxon>
        <taxon>Candidatus Methanoliparales</taxon>
        <taxon>Candidatus Methanoliparaceae</taxon>
        <taxon>Candidatus Methanoliparum</taxon>
    </lineage>
</organism>
<comment type="caution">
    <text evidence="2">The sequence shown here is derived from an EMBL/GenBank/DDBJ whole genome shotgun (WGS) entry which is preliminary data.</text>
</comment>
<accession>A0A520KU52</accession>
<reference evidence="2 3" key="1">
    <citation type="journal article" date="2019" name="Nat. Microbiol.">
        <title>Wide diversity of methane and short-chain alkane metabolisms in uncultured archaea.</title>
        <authorList>
            <person name="Borrel G."/>
            <person name="Adam P.S."/>
            <person name="McKay L.J."/>
            <person name="Chen L.X."/>
            <person name="Sierra-Garcia I.N."/>
            <person name="Sieber C.M."/>
            <person name="Letourneur Q."/>
            <person name="Ghozlane A."/>
            <person name="Andersen G.L."/>
            <person name="Li W.J."/>
            <person name="Hallam S.J."/>
            <person name="Muyzer G."/>
            <person name="de Oliveira V.M."/>
            <person name="Inskeep W.P."/>
            <person name="Banfield J.F."/>
            <person name="Gribaldo S."/>
        </authorList>
    </citation>
    <scope>NUCLEOTIDE SEQUENCE [LARGE SCALE GENOMIC DNA]</scope>
    <source>
        <strain evidence="2">NM1a</strain>
    </source>
</reference>
<dbReference type="InterPro" id="IPR035903">
    <property type="entry name" value="HesB-like_dom_sf"/>
</dbReference>
<proteinExistence type="predicted"/>
<evidence type="ECO:0000313" key="3">
    <source>
        <dbReference type="Proteomes" id="UP000317158"/>
    </source>
</evidence>
<feature type="domain" description="Core" evidence="1">
    <location>
        <begin position="4"/>
        <end position="103"/>
    </location>
</feature>
<protein>
    <recommendedName>
        <fullName evidence="1">Core domain-containing protein</fullName>
    </recommendedName>
</protein>
<evidence type="ECO:0000259" key="1">
    <source>
        <dbReference type="Pfam" id="PF01521"/>
    </source>
</evidence>